<protein>
    <recommendedName>
        <fullName evidence="3">adenosine deaminase</fullName>
        <ecNumber evidence="3">3.5.4.4</ecNumber>
    </recommendedName>
</protein>
<dbReference type="Pfam" id="PF00962">
    <property type="entry name" value="A_deaminase"/>
    <property type="match status" value="1"/>
</dbReference>
<evidence type="ECO:0000256" key="4">
    <source>
        <dbReference type="ARBA" id="ARBA00022723"/>
    </source>
</evidence>
<dbReference type="InterPro" id="IPR001365">
    <property type="entry name" value="A_deaminase_dom"/>
</dbReference>
<evidence type="ECO:0000256" key="3">
    <source>
        <dbReference type="ARBA" id="ARBA00012784"/>
    </source>
</evidence>
<sequence>MLVNLHTHLEGTVRPSTAAELAERMGVPTPEGGWENAFRIKEKGDLTIFLTHVAMAYPLMGNAENLRRVAFEAIEDAALDGQAYIELRLGPATHARPDLSIRQVLEAVCSGVEEAKAQTGIKAGVIACMLRHESAETIADIAHAAIALASSGIVGIDIAGDEILYPSLARYAPLYDLARAAGLGLTAHAAEAGPASAGKEAVELLGVTRIGHGSNLASDPEMLEWVRERGITIEVCPTSNVLTGAAPSLREHPVVDFVKAGVKVALGDDDPENTGVRLSQEAYLLVSEGGLESGDVRQFALHGINSAFCTDQVRTELLAQWSQQ</sequence>
<dbReference type="InterPro" id="IPR006330">
    <property type="entry name" value="Ado/ade_deaminase"/>
</dbReference>
<dbReference type="EMBL" id="CAEZXB010000043">
    <property type="protein sequence ID" value="CAB4686980.1"/>
    <property type="molecule type" value="Genomic_DNA"/>
</dbReference>
<dbReference type="PANTHER" id="PTHR11409:SF43">
    <property type="entry name" value="ADENOSINE DEAMINASE"/>
    <property type="match status" value="1"/>
</dbReference>
<dbReference type="GO" id="GO:0006154">
    <property type="term" value="P:adenosine catabolic process"/>
    <property type="evidence" value="ECO:0007669"/>
    <property type="project" value="TreeGrafter"/>
</dbReference>
<dbReference type="PANTHER" id="PTHR11409">
    <property type="entry name" value="ADENOSINE DEAMINASE"/>
    <property type="match status" value="1"/>
</dbReference>
<dbReference type="NCBIfam" id="TIGR01430">
    <property type="entry name" value="aden_deam"/>
    <property type="match status" value="1"/>
</dbReference>
<reference evidence="8" key="1">
    <citation type="submission" date="2020-05" db="EMBL/GenBank/DDBJ databases">
        <authorList>
            <person name="Chiriac C."/>
            <person name="Salcher M."/>
            <person name="Ghai R."/>
            <person name="Kavagutti S V."/>
        </authorList>
    </citation>
    <scope>NUCLEOTIDE SEQUENCE</scope>
</reference>
<dbReference type="GO" id="GO:0004000">
    <property type="term" value="F:adenosine deaminase activity"/>
    <property type="evidence" value="ECO:0007669"/>
    <property type="project" value="TreeGrafter"/>
</dbReference>
<dbReference type="EMBL" id="CAFBAA010000038">
    <property type="protein sequence ID" value="CAB4844895.1"/>
    <property type="molecule type" value="Genomic_DNA"/>
</dbReference>
<evidence type="ECO:0000256" key="1">
    <source>
        <dbReference type="ARBA" id="ARBA00001947"/>
    </source>
</evidence>
<evidence type="ECO:0000256" key="2">
    <source>
        <dbReference type="ARBA" id="ARBA00006676"/>
    </source>
</evidence>
<keyword evidence="6" id="KW-0862">Zinc</keyword>
<evidence type="ECO:0000256" key="6">
    <source>
        <dbReference type="ARBA" id="ARBA00022833"/>
    </source>
</evidence>
<evidence type="ECO:0000259" key="7">
    <source>
        <dbReference type="Pfam" id="PF00962"/>
    </source>
</evidence>
<comment type="similarity">
    <text evidence="2">Belongs to the metallo-dependent hydrolases superfamily. Adenosine and AMP deaminases family.</text>
</comment>
<evidence type="ECO:0000313" key="8">
    <source>
        <dbReference type="EMBL" id="CAB4686980.1"/>
    </source>
</evidence>
<accession>A0A6J6NK09</accession>
<feature type="domain" description="Adenosine deaminase" evidence="7">
    <location>
        <begin position="3"/>
        <end position="319"/>
    </location>
</feature>
<proteinExistence type="inferred from homology"/>
<dbReference type="GO" id="GO:0046103">
    <property type="term" value="P:inosine biosynthetic process"/>
    <property type="evidence" value="ECO:0007669"/>
    <property type="project" value="TreeGrafter"/>
</dbReference>
<name>A0A6J6NK09_9ZZZZ</name>
<evidence type="ECO:0000313" key="9">
    <source>
        <dbReference type="EMBL" id="CAB4702016.1"/>
    </source>
</evidence>
<dbReference type="EMBL" id="CAEZXN010000031">
    <property type="protein sequence ID" value="CAB4702016.1"/>
    <property type="molecule type" value="Genomic_DNA"/>
</dbReference>
<dbReference type="InterPro" id="IPR032466">
    <property type="entry name" value="Metal_Hydrolase"/>
</dbReference>
<dbReference type="EC" id="3.5.4.4" evidence="3"/>
<dbReference type="GO" id="GO:0043103">
    <property type="term" value="P:hypoxanthine salvage"/>
    <property type="evidence" value="ECO:0007669"/>
    <property type="project" value="TreeGrafter"/>
</dbReference>
<keyword evidence="4" id="KW-0479">Metal-binding</keyword>
<dbReference type="Gene3D" id="3.20.20.140">
    <property type="entry name" value="Metal-dependent hydrolases"/>
    <property type="match status" value="1"/>
</dbReference>
<keyword evidence="5" id="KW-0378">Hydrolase</keyword>
<dbReference type="AlphaFoldDB" id="A0A6J6NK09"/>
<dbReference type="GO" id="GO:0005829">
    <property type="term" value="C:cytosol"/>
    <property type="evidence" value="ECO:0007669"/>
    <property type="project" value="TreeGrafter"/>
</dbReference>
<dbReference type="SUPFAM" id="SSF51556">
    <property type="entry name" value="Metallo-dependent hydrolases"/>
    <property type="match status" value="1"/>
</dbReference>
<evidence type="ECO:0000313" key="10">
    <source>
        <dbReference type="EMBL" id="CAB4844895.1"/>
    </source>
</evidence>
<dbReference type="GO" id="GO:0046872">
    <property type="term" value="F:metal ion binding"/>
    <property type="evidence" value="ECO:0007669"/>
    <property type="project" value="UniProtKB-KW"/>
</dbReference>
<gene>
    <name evidence="8" type="ORF">UFOPK2342_01531</name>
    <name evidence="9" type="ORF">UFOPK2423_01224</name>
    <name evidence="10" type="ORF">UFOPK3266_01270</name>
</gene>
<evidence type="ECO:0000256" key="5">
    <source>
        <dbReference type="ARBA" id="ARBA00022801"/>
    </source>
</evidence>
<organism evidence="8">
    <name type="scientific">freshwater metagenome</name>
    <dbReference type="NCBI Taxonomy" id="449393"/>
    <lineage>
        <taxon>unclassified sequences</taxon>
        <taxon>metagenomes</taxon>
        <taxon>ecological metagenomes</taxon>
    </lineage>
</organism>
<comment type="cofactor">
    <cofactor evidence="1">
        <name>Zn(2+)</name>
        <dbReference type="ChEBI" id="CHEBI:29105"/>
    </cofactor>
</comment>